<dbReference type="InterPro" id="IPR011324">
    <property type="entry name" value="Cytotoxic_necrot_fac-like_cat"/>
</dbReference>
<dbReference type="InterPro" id="IPR005659">
    <property type="entry name" value="Chemorcpt_Glu_NH3ase_CheD"/>
</dbReference>
<protein>
    <recommendedName>
        <fullName evidence="3">Probable chemoreceptor glutamine deamidase CheD</fullName>
        <ecNumber evidence="3">3.5.1.44</ecNumber>
    </recommendedName>
</protein>
<dbReference type="GO" id="GO:0006935">
    <property type="term" value="P:chemotaxis"/>
    <property type="evidence" value="ECO:0007669"/>
    <property type="project" value="UniProtKB-UniRule"/>
</dbReference>
<dbReference type="Proteomes" id="UP000298050">
    <property type="component" value="Unassembled WGS sequence"/>
</dbReference>
<keyword evidence="5" id="KW-1185">Reference proteome</keyword>
<proteinExistence type="inferred from homology"/>
<dbReference type="CDD" id="cd16352">
    <property type="entry name" value="CheD"/>
    <property type="match status" value="1"/>
</dbReference>
<keyword evidence="1 3" id="KW-0145">Chemotaxis</keyword>
<dbReference type="Pfam" id="PF03975">
    <property type="entry name" value="CheD"/>
    <property type="match status" value="1"/>
</dbReference>
<sequence>MLQGYEHVHRYWDRNFNCHGAKILPGEYYVTTEGEMITTVLGSCVSACIRDRVTGVGGMNHFMLPQGSGGTRSDGVSSEARYGNYAMETLINEIIKHGGKRRNLEAKLFGGGQVLAKMTAIGARNIDFVRDYVASENLEVTAEDLGDIYPRRVVFFPATGKAMVKRLVRLKNDTISQRENEYAEELSHQPVSRDVELF</sequence>
<dbReference type="AlphaFoldDB" id="A0A4Z0LUR9"/>
<dbReference type="NCBIfam" id="NF010013">
    <property type="entry name" value="PRK13487.1"/>
    <property type="match status" value="1"/>
</dbReference>
<dbReference type="OrthoDB" id="9807202at2"/>
<comment type="caution">
    <text evidence="4">The sequence shown here is derived from an EMBL/GenBank/DDBJ whole genome shotgun (WGS) entry which is preliminary data.</text>
</comment>
<evidence type="ECO:0000256" key="3">
    <source>
        <dbReference type="HAMAP-Rule" id="MF_01440"/>
    </source>
</evidence>
<reference evidence="4 5" key="1">
    <citation type="submission" date="2019-04" db="EMBL/GenBank/DDBJ databases">
        <title>Taxonomy of novel Haliea sp. from mangrove soil of West Coast of India.</title>
        <authorList>
            <person name="Verma A."/>
            <person name="Kumar P."/>
            <person name="Krishnamurthi S."/>
        </authorList>
    </citation>
    <scope>NUCLEOTIDE SEQUENCE [LARGE SCALE GENOMIC DNA]</scope>
    <source>
        <strain evidence="4 5">SAOS-164</strain>
    </source>
</reference>
<gene>
    <name evidence="3 4" type="primary">cheD</name>
    <name evidence="4" type="ORF">E4634_20780</name>
</gene>
<comment type="similarity">
    <text evidence="3">Belongs to the CheD family.</text>
</comment>
<keyword evidence="2 3" id="KW-0378">Hydrolase</keyword>
<comment type="function">
    <text evidence="3">Probably deamidates glutamine residues to glutamate on methyl-accepting chemotaxis receptors (MCPs), playing an important role in chemotaxis.</text>
</comment>
<dbReference type="Gene3D" id="3.30.1330.200">
    <property type="match status" value="1"/>
</dbReference>
<accession>A0A4Z0LUR9</accession>
<evidence type="ECO:0000256" key="2">
    <source>
        <dbReference type="ARBA" id="ARBA00022801"/>
    </source>
</evidence>
<evidence type="ECO:0000313" key="5">
    <source>
        <dbReference type="Proteomes" id="UP000298050"/>
    </source>
</evidence>
<dbReference type="SUPFAM" id="SSF64438">
    <property type="entry name" value="CNF1/YfiH-like putative cysteine hydrolases"/>
    <property type="match status" value="1"/>
</dbReference>
<dbReference type="HAMAP" id="MF_01440">
    <property type="entry name" value="CheD"/>
    <property type="match status" value="1"/>
</dbReference>
<dbReference type="InterPro" id="IPR038592">
    <property type="entry name" value="CheD-like_sf"/>
</dbReference>
<organism evidence="4 5">
    <name type="scientific">Mangrovimicrobium sediminis</name>
    <dbReference type="NCBI Taxonomy" id="2562682"/>
    <lineage>
        <taxon>Bacteria</taxon>
        <taxon>Pseudomonadati</taxon>
        <taxon>Pseudomonadota</taxon>
        <taxon>Gammaproteobacteria</taxon>
        <taxon>Cellvibrionales</taxon>
        <taxon>Halieaceae</taxon>
        <taxon>Mangrovimicrobium</taxon>
    </lineage>
</organism>
<dbReference type="EC" id="3.5.1.44" evidence="3"/>
<evidence type="ECO:0000256" key="1">
    <source>
        <dbReference type="ARBA" id="ARBA00022500"/>
    </source>
</evidence>
<dbReference type="PANTHER" id="PTHR35147">
    <property type="entry name" value="CHEMORECEPTOR GLUTAMINE DEAMIDASE CHED-RELATED"/>
    <property type="match status" value="1"/>
</dbReference>
<dbReference type="GO" id="GO:0050568">
    <property type="term" value="F:protein-glutamine glutaminase activity"/>
    <property type="evidence" value="ECO:0007669"/>
    <property type="project" value="UniProtKB-UniRule"/>
</dbReference>
<dbReference type="EMBL" id="SRLE01000018">
    <property type="protein sequence ID" value="TGD70846.1"/>
    <property type="molecule type" value="Genomic_DNA"/>
</dbReference>
<keyword evidence="4" id="KW-0675">Receptor</keyword>
<name>A0A4Z0LUR9_9GAMM</name>
<evidence type="ECO:0000313" key="4">
    <source>
        <dbReference type="EMBL" id="TGD70846.1"/>
    </source>
</evidence>
<comment type="catalytic activity">
    <reaction evidence="3">
        <text>L-glutaminyl-[protein] + H2O = L-glutamyl-[protein] + NH4(+)</text>
        <dbReference type="Rhea" id="RHEA:16441"/>
        <dbReference type="Rhea" id="RHEA-COMP:10207"/>
        <dbReference type="Rhea" id="RHEA-COMP:10208"/>
        <dbReference type="ChEBI" id="CHEBI:15377"/>
        <dbReference type="ChEBI" id="CHEBI:28938"/>
        <dbReference type="ChEBI" id="CHEBI:29973"/>
        <dbReference type="ChEBI" id="CHEBI:30011"/>
        <dbReference type="EC" id="3.5.1.44"/>
    </reaction>
</comment>
<dbReference type="PANTHER" id="PTHR35147:SF2">
    <property type="entry name" value="CHEMORECEPTOR GLUTAMINE DEAMIDASE CHED-RELATED"/>
    <property type="match status" value="1"/>
</dbReference>